<accession>A0A285VNT1</accession>
<dbReference type="Pfam" id="PF00999">
    <property type="entry name" value="Na_H_Exchanger"/>
    <property type="match status" value="1"/>
</dbReference>
<keyword evidence="6 7" id="KW-0472">Membrane</keyword>
<feature type="transmembrane region" description="Helical" evidence="7">
    <location>
        <begin position="172"/>
        <end position="189"/>
    </location>
</feature>
<evidence type="ECO:0000256" key="2">
    <source>
        <dbReference type="ARBA" id="ARBA00005551"/>
    </source>
</evidence>
<evidence type="ECO:0000313" key="10">
    <source>
        <dbReference type="EMBL" id="SOC55719.1"/>
    </source>
</evidence>
<dbReference type="InterPro" id="IPR038770">
    <property type="entry name" value="Na+/solute_symporter_sf"/>
</dbReference>
<dbReference type="GO" id="GO:1902600">
    <property type="term" value="P:proton transmembrane transport"/>
    <property type="evidence" value="ECO:0007669"/>
    <property type="project" value="InterPro"/>
</dbReference>
<dbReference type="InterPro" id="IPR006153">
    <property type="entry name" value="Cation/H_exchanger_TM"/>
</dbReference>
<protein>
    <submittedName>
        <fullName evidence="10">Predicted Kef-type K+ transport protein, K+/H+ antiporter domain</fullName>
    </submittedName>
</protein>
<dbReference type="SUPFAM" id="SSF51735">
    <property type="entry name" value="NAD(P)-binding Rossmann-fold domains"/>
    <property type="match status" value="1"/>
</dbReference>
<dbReference type="PANTHER" id="PTHR42751">
    <property type="entry name" value="SODIUM/HYDROGEN EXCHANGER FAMILY/TRKA DOMAIN PROTEIN"/>
    <property type="match status" value="1"/>
</dbReference>
<dbReference type="Gene3D" id="3.40.50.720">
    <property type="entry name" value="NAD(P)-binding Rossmann-like Domain"/>
    <property type="match status" value="1"/>
</dbReference>
<feature type="transmembrane region" description="Helical" evidence="7">
    <location>
        <begin position="275"/>
        <end position="295"/>
    </location>
</feature>
<dbReference type="AlphaFoldDB" id="A0A285VNT1"/>
<feature type="transmembrane region" description="Helical" evidence="7">
    <location>
        <begin position="112"/>
        <end position="131"/>
    </location>
</feature>
<reference evidence="11" key="1">
    <citation type="submission" date="2017-08" db="EMBL/GenBank/DDBJ databases">
        <authorList>
            <person name="Varghese N."/>
            <person name="Submissions S."/>
        </authorList>
    </citation>
    <scope>NUCLEOTIDE SEQUENCE [LARGE SCALE GENOMIC DNA]</scope>
    <source>
        <strain evidence="11">USBA17B2</strain>
    </source>
</reference>
<evidence type="ECO:0000259" key="8">
    <source>
        <dbReference type="Pfam" id="PF00999"/>
    </source>
</evidence>
<feature type="domain" description="RCK N-terminal" evidence="9">
    <location>
        <begin position="393"/>
        <end position="508"/>
    </location>
</feature>
<dbReference type="RefSeq" id="WP_244903778.1">
    <property type="nucleotide sequence ID" value="NZ_OBQK01000005.1"/>
</dbReference>
<name>A0A285VNT1_9MICO</name>
<evidence type="ECO:0000259" key="9">
    <source>
        <dbReference type="Pfam" id="PF02254"/>
    </source>
</evidence>
<dbReference type="InterPro" id="IPR036291">
    <property type="entry name" value="NAD(P)-bd_dom_sf"/>
</dbReference>
<evidence type="ECO:0000256" key="7">
    <source>
        <dbReference type="SAM" id="Phobius"/>
    </source>
</evidence>
<evidence type="ECO:0000313" key="11">
    <source>
        <dbReference type="Proteomes" id="UP000219688"/>
    </source>
</evidence>
<dbReference type="GO" id="GO:0006813">
    <property type="term" value="P:potassium ion transport"/>
    <property type="evidence" value="ECO:0007669"/>
    <property type="project" value="InterPro"/>
</dbReference>
<dbReference type="Proteomes" id="UP000219688">
    <property type="component" value="Unassembled WGS sequence"/>
</dbReference>
<keyword evidence="3" id="KW-0813">Transport</keyword>
<evidence type="ECO:0000256" key="5">
    <source>
        <dbReference type="ARBA" id="ARBA00022989"/>
    </source>
</evidence>
<dbReference type="EMBL" id="OBQK01000005">
    <property type="protein sequence ID" value="SOC55719.1"/>
    <property type="molecule type" value="Genomic_DNA"/>
</dbReference>
<keyword evidence="5 7" id="KW-1133">Transmembrane helix</keyword>
<feature type="transmembrane region" description="Helical" evidence="7">
    <location>
        <begin position="307"/>
        <end position="330"/>
    </location>
</feature>
<dbReference type="Gene3D" id="1.20.1530.20">
    <property type="match status" value="1"/>
</dbReference>
<evidence type="ECO:0000256" key="6">
    <source>
        <dbReference type="ARBA" id="ARBA00023136"/>
    </source>
</evidence>
<feature type="transmembrane region" description="Helical" evidence="7">
    <location>
        <begin position="77"/>
        <end position="100"/>
    </location>
</feature>
<gene>
    <name evidence="10" type="ORF">SAMN05421879_105225</name>
</gene>
<comment type="similarity">
    <text evidence="2">Belongs to the monovalent cation:proton antiporter 2 (CPA2) transporter (TC 2.A.37) family.</text>
</comment>
<feature type="transmembrane region" description="Helical" evidence="7">
    <location>
        <begin position="46"/>
        <end position="65"/>
    </location>
</feature>
<dbReference type="PANTHER" id="PTHR42751:SF1">
    <property type="entry name" value="CATION_PROTON ANTIPORTER YBAL-RELATED"/>
    <property type="match status" value="1"/>
</dbReference>
<dbReference type="GO" id="GO:0016020">
    <property type="term" value="C:membrane"/>
    <property type="evidence" value="ECO:0007669"/>
    <property type="project" value="UniProtKB-SubCell"/>
</dbReference>
<feature type="domain" description="Cation/H+ exchanger transmembrane" evidence="8">
    <location>
        <begin position="10"/>
        <end position="353"/>
    </location>
</feature>
<feature type="transmembrane region" description="Helical" evidence="7">
    <location>
        <begin position="250"/>
        <end position="269"/>
    </location>
</feature>
<dbReference type="InterPro" id="IPR003148">
    <property type="entry name" value="RCK_N"/>
</dbReference>
<feature type="transmembrane region" description="Helical" evidence="7">
    <location>
        <begin position="336"/>
        <end position="355"/>
    </location>
</feature>
<proteinExistence type="inferred from homology"/>
<evidence type="ECO:0000256" key="4">
    <source>
        <dbReference type="ARBA" id="ARBA00022692"/>
    </source>
</evidence>
<keyword evidence="4 7" id="KW-0812">Transmembrane</keyword>
<evidence type="ECO:0000256" key="3">
    <source>
        <dbReference type="ARBA" id="ARBA00022448"/>
    </source>
</evidence>
<sequence length="529" mass="56167">MMTDISFFLAATFLAGLLMSLVRLPALLGFLAAGFALNSLGVEELPYLDFIAELGVALLLFGIGLKLDVRSLLAREVWVTTAGHLALSVAAGTGFLWLLAIVGFPLLGGLDVGTLALIAFALSFSSTVFVVKVLEEQSELQSFYGRVAIGILVMQDLAAVIFMTVAGGHVPHVLAIPLLAALLPLGWVARRVWDHVPHGDMQALFGLAMALGPGYAAFEAVGLKGDLGALLVGMVLAGDRAATQLSHHLFLLKDLLLVGFFISIGFGGAVTGEGVLLGLTLLLLLPVQVLLYVWLLDRHKLRRRTSVKAGLVLGNYSEFGLIVVSVAVAGGLLEEIWLVVMSVAVAASFVIAAVVNSRSDALLRRARRVMPMHPPDDVHPHETPISFGSARAVVMGMGRIGTSAYEELSSTYGLEVLGVENLPSRVQDLRSRGLRIVEADAADSDFWSRLESTTQVEIVVLAMPFHGASRLALAELATIGYTGVVAAVAQYDDDARDYAELGAEVVVHLYEGAGLSIAEQAAERLADRS</sequence>
<keyword evidence="11" id="KW-1185">Reference proteome</keyword>
<dbReference type="Pfam" id="PF02254">
    <property type="entry name" value="TrkA_N"/>
    <property type="match status" value="1"/>
</dbReference>
<evidence type="ECO:0000256" key="1">
    <source>
        <dbReference type="ARBA" id="ARBA00004141"/>
    </source>
</evidence>
<dbReference type="GO" id="GO:0015297">
    <property type="term" value="F:antiporter activity"/>
    <property type="evidence" value="ECO:0007669"/>
    <property type="project" value="InterPro"/>
</dbReference>
<feature type="transmembrane region" description="Helical" evidence="7">
    <location>
        <begin position="143"/>
        <end position="166"/>
    </location>
</feature>
<comment type="subcellular location">
    <subcellularLocation>
        <location evidence="1">Membrane</location>
        <topology evidence="1">Multi-pass membrane protein</topology>
    </subcellularLocation>
</comment>
<organism evidence="10 11">
    <name type="scientific">Ornithinimicrobium cerasi</name>
    <dbReference type="NCBI Taxonomy" id="2248773"/>
    <lineage>
        <taxon>Bacteria</taxon>
        <taxon>Bacillati</taxon>
        <taxon>Actinomycetota</taxon>
        <taxon>Actinomycetes</taxon>
        <taxon>Micrococcales</taxon>
        <taxon>Ornithinimicrobiaceae</taxon>
        <taxon>Ornithinimicrobium</taxon>
    </lineage>
</organism>